<evidence type="ECO:0000256" key="2">
    <source>
        <dbReference type="SAM" id="MobiDB-lite"/>
    </source>
</evidence>
<evidence type="ECO:0000313" key="4">
    <source>
        <dbReference type="EMBL" id="PVH27472.1"/>
    </source>
</evidence>
<dbReference type="EMBL" id="QDKM01000012">
    <property type="protein sequence ID" value="PVH27472.1"/>
    <property type="molecule type" value="Genomic_DNA"/>
</dbReference>
<reference evidence="4 5" key="1">
    <citation type="submission" date="2018-04" db="EMBL/GenBank/DDBJ databases">
        <title>Pararhodobacter oceanense sp. nov., isolated from marine intertidal sediment.</title>
        <authorList>
            <person name="Wang X.-L."/>
            <person name="Du Z.-J."/>
        </authorList>
    </citation>
    <scope>NUCLEOTIDE SEQUENCE [LARGE SCALE GENOMIC DNA]</scope>
    <source>
        <strain evidence="4 5">AM505</strain>
    </source>
</reference>
<dbReference type="Gene3D" id="3.30.530.20">
    <property type="match status" value="1"/>
</dbReference>
<feature type="compositionally biased region" description="Pro residues" evidence="2">
    <location>
        <begin position="21"/>
        <end position="30"/>
    </location>
</feature>
<accession>A0A2T8HQB3</accession>
<comment type="caution">
    <text evidence="4">The sequence shown here is derived from an EMBL/GenBank/DDBJ whole genome shotgun (WGS) entry which is preliminary data.</text>
</comment>
<evidence type="ECO:0000259" key="3">
    <source>
        <dbReference type="Pfam" id="PF08327"/>
    </source>
</evidence>
<name>A0A2T8HQB3_9RHOB</name>
<sequence>MERPRSQGPQAGDARSAGPTPDQPAQPDPLPNGAGMKQVTRSIVVAAAPARAWEGFTDRINQWWPREHSHCQEAALDRIFIDLTQGFWGERSLAGKIESWGIARSPTPGRTLELGWQMDATVQPWRAEPDPAKASLITVDFTPEGEGTRVTLRHDGFERHGPGAAEMIRVMIGLDRWADWLEDYARSL</sequence>
<dbReference type="AlphaFoldDB" id="A0A2T8HQB3"/>
<protein>
    <recommendedName>
        <fullName evidence="3">Activator of Hsp90 ATPase homologue 1/2-like C-terminal domain-containing protein</fullName>
    </recommendedName>
</protein>
<proteinExistence type="inferred from homology"/>
<dbReference type="SUPFAM" id="SSF55961">
    <property type="entry name" value="Bet v1-like"/>
    <property type="match status" value="1"/>
</dbReference>
<organism evidence="4 5">
    <name type="scientific">Pararhodobacter oceanensis</name>
    <dbReference type="NCBI Taxonomy" id="2172121"/>
    <lineage>
        <taxon>Bacteria</taxon>
        <taxon>Pseudomonadati</taxon>
        <taxon>Pseudomonadota</taxon>
        <taxon>Alphaproteobacteria</taxon>
        <taxon>Rhodobacterales</taxon>
        <taxon>Paracoccaceae</taxon>
        <taxon>Pararhodobacter</taxon>
    </lineage>
</organism>
<dbReference type="Proteomes" id="UP000245911">
    <property type="component" value="Unassembled WGS sequence"/>
</dbReference>
<evidence type="ECO:0000256" key="1">
    <source>
        <dbReference type="ARBA" id="ARBA00006817"/>
    </source>
</evidence>
<dbReference type="InterPro" id="IPR023393">
    <property type="entry name" value="START-like_dom_sf"/>
</dbReference>
<feature type="region of interest" description="Disordered" evidence="2">
    <location>
        <begin position="1"/>
        <end position="35"/>
    </location>
</feature>
<evidence type="ECO:0000313" key="5">
    <source>
        <dbReference type="Proteomes" id="UP000245911"/>
    </source>
</evidence>
<comment type="similarity">
    <text evidence="1">Belongs to the AHA1 family.</text>
</comment>
<feature type="domain" description="Activator of Hsp90 ATPase homologue 1/2-like C-terminal" evidence="3">
    <location>
        <begin position="47"/>
        <end position="182"/>
    </location>
</feature>
<gene>
    <name evidence="4" type="ORF">DDE20_17025</name>
</gene>
<dbReference type="OrthoDB" id="793407at2"/>
<dbReference type="InterPro" id="IPR013538">
    <property type="entry name" value="ASHA1/2-like_C"/>
</dbReference>
<keyword evidence="5" id="KW-1185">Reference proteome</keyword>
<dbReference type="Pfam" id="PF08327">
    <property type="entry name" value="AHSA1"/>
    <property type="match status" value="1"/>
</dbReference>